<evidence type="ECO:0000256" key="4">
    <source>
        <dbReference type="ARBA" id="ARBA00023136"/>
    </source>
</evidence>
<feature type="transmembrane region" description="Helical" evidence="6">
    <location>
        <begin position="212"/>
        <end position="235"/>
    </location>
</feature>
<dbReference type="PANTHER" id="PTHR23508">
    <property type="entry name" value="CARBOXYLIC ACID TRANSPORTER PROTEIN HOMOLOG"/>
    <property type="match status" value="1"/>
</dbReference>
<dbReference type="PANTHER" id="PTHR23508:SF10">
    <property type="entry name" value="CARBOXYLIC ACID TRANSPORTER PROTEIN HOMOLOG"/>
    <property type="match status" value="1"/>
</dbReference>
<feature type="transmembrane region" description="Helical" evidence="6">
    <location>
        <begin position="478"/>
        <end position="501"/>
    </location>
</feature>
<feature type="transmembrane region" description="Helical" evidence="6">
    <location>
        <begin position="387"/>
        <end position="410"/>
    </location>
</feature>
<feature type="region of interest" description="Disordered" evidence="5">
    <location>
        <begin position="324"/>
        <end position="348"/>
    </location>
</feature>
<comment type="subcellular location">
    <subcellularLocation>
        <location evidence="1">Membrane</location>
        <topology evidence="1">Multi-pass membrane protein</topology>
    </subcellularLocation>
</comment>
<dbReference type="PROSITE" id="PS50850">
    <property type="entry name" value="MFS"/>
    <property type="match status" value="1"/>
</dbReference>
<dbReference type="Pfam" id="PF07690">
    <property type="entry name" value="MFS_1"/>
    <property type="match status" value="1"/>
</dbReference>
<feature type="transmembrane region" description="Helical" evidence="6">
    <location>
        <begin position="356"/>
        <end position="375"/>
    </location>
</feature>
<dbReference type="InterPro" id="IPR036259">
    <property type="entry name" value="MFS_trans_sf"/>
</dbReference>
<dbReference type="InterPro" id="IPR020846">
    <property type="entry name" value="MFS_dom"/>
</dbReference>
<proteinExistence type="predicted"/>
<dbReference type="EMBL" id="UINC01002037">
    <property type="protein sequence ID" value="SUZ92166.1"/>
    <property type="molecule type" value="Genomic_DNA"/>
</dbReference>
<organism evidence="8">
    <name type="scientific">marine metagenome</name>
    <dbReference type="NCBI Taxonomy" id="408172"/>
    <lineage>
        <taxon>unclassified sequences</taxon>
        <taxon>metagenomes</taxon>
        <taxon>ecological metagenomes</taxon>
    </lineage>
</organism>
<keyword evidence="2 6" id="KW-0812">Transmembrane</keyword>
<evidence type="ECO:0000256" key="2">
    <source>
        <dbReference type="ARBA" id="ARBA00022692"/>
    </source>
</evidence>
<feature type="transmembrane region" description="Helical" evidence="6">
    <location>
        <begin position="298"/>
        <end position="317"/>
    </location>
</feature>
<feature type="transmembrane region" description="Helical" evidence="6">
    <location>
        <begin position="422"/>
        <end position="441"/>
    </location>
</feature>
<evidence type="ECO:0000256" key="6">
    <source>
        <dbReference type="SAM" id="Phobius"/>
    </source>
</evidence>
<feature type="transmembrane region" description="Helical" evidence="6">
    <location>
        <begin position="271"/>
        <end position="292"/>
    </location>
</feature>
<reference evidence="8" key="1">
    <citation type="submission" date="2018-05" db="EMBL/GenBank/DDBJ databases">
        <authorList>
            <person name="Lanie J.A."/>
            <person name="Ng W.-L."/>
            <person name="Kazmierczak K.M."/>
            <person name="Andrzejewski T.M."/>
            <person name="Davidsen T.M."/>
            <person name="Wayne K.J."/>
            <person name="Tettelin H."/>
            <person name="Glass J.I."/>
            <person name="Rusch D."/>
            <person name="Podicherti R."/>
            <person name="Tsui H.-C.T."/>
            <person name="Winkler M.E."/>
        </authorList>
    </citation>
    <scope>NUCLEOTIDE SEQUENCE</scope>
</reference>
<dbReference type="GO" id="GO:0046943">
    <property type="term" value="F:carboxylic acid transmembrane transporter activity"/>
    <property type="evidence" value="ECO:0007669"/>
    <property type="project" value="TreeGrafter"/>
</dbReference>
<dbReference type="InterPro" id="IPR011701">
    <property type="entry name" value="MFS"/>
</dbReference>
<evidence type="ECO:0000313" key="8">
    <source>
        <dbReference type="EMBL" id="SUZ92166.1"/>
    </source>
</evidence>
<feature type="domain" description="Major facilitator superfamily (MFS) profile" evidence="7">
    <location>
        <begin position="147"/>
        <end position="533"/>
    </location>
</feature>
<evidence type="ECO:0000256" key="5">
    <source>
        <dbReference type="SAM" id="MobiDB-lite"/>
    </source>
</evidence>
<name>A0A381RK21_9ZZZZ</name>
<dbReference type="SUPFAM" id="SSF103473">
    <property type="entry name" value="MFS general substrate transporter"/>
    <property type="match status" value="1"/>
</dbReference>
<dbReference type="AlphaFoldDB" id="A0A381RK21"/>
<feature type="transmembrane region" description="Helical" evidence="6">
    <location>
        <begin position="507"/>
        <end position="526"/>
    </location>
</feature>
<feature type="region of interest" description="Disordered" evidence="5">
    <location>
        <begin position="1"/>
        <end position="35"/>
    </location>
</feature>
<feature type="transmembrane region" description="Helical" evidence="6">
    <location>
        <begin position="447"/>
        <end position="466"/>
    </location>
</feature>
<sequence>MLRRRPDQQAAHPNWDPGGRPAGAETDGGQAMSRSDSTLVVEHDLDDNALADLRAPRDDVVAEQPLGDGRYGLFHGPFSHYERTLEVTPGPGPANRHRVTERFTWRLAIPVWHPLFAWPMRRALRRRATGTPWWAPPDRFDARAARILGLLACIQVVDGYLGTVITQTITFAADEFDRSDTAQGATLAAVRLGVLVALAVVVLADRRGRRRLLMGTATLAVLVTALGAFSPGLWFLGSSQMVARGLTTGMGILIGVFAAEELPRGSRAYGVSMLALAAALGAGMAVWVLPLADLGEKGWRIVYLVPLLALPGLAAAGSRLPESRRFRANTEADPSSRPGTGGGRSADRRRTEQRRLLLLAAAAFLLLFFAAPASQFQNDFLKDHRGYSASGIALYTLLTSTPAGIGIFAAGRLADTRGRRRVGAVGLVAGTVFLVAGYYAFGVLMWASHLVGVVLASLTVALGVYGPELFSTRSRARANGVIVTLGVAGSATGLLLVGALADAFGSYGHALAVAGVGPLLCAVLVLTRFPETARVELETLNPGDVRPGES</sequence>
<evidence type="ECO:0000256" key="1">
    <source>
        <dbReference type="ARBA" id="ARBA00004141"/>
    </source>
</evidence>
<keyword evidence="3 6" id="KW-1133">Transmembrane helix</keyword>
<dbReference type="GO" id="GO:0005886">
    <property type="term" value="C:plasma membrane"/>
    <property type="evidence" value="ECO:0007669"/>
    <property type="project" value="TreeGrafter"/>
</dbReference>
<protein>
    <recommendedName>
        <fullName evidence="7">Major facilitator superfamily (MFS) profile domain-containing protein</fullName>
    </recommendedName>
</protein>
<feature type="transmembrane region" description="Helical" evidence="6">
    <location>
        <begin position="147"/>
        <end position="173"/>
    </location>
</feature>
<feature type="transmembrane region" description="Helical" evidence="6">
    <location>
        <begin position="241"/>
        <end position="259"/>
    </location>
</feature>
<evidence type="ECO:0000259" key="7">
    <source>
        <dbReference type="PROSITE" id="PS50850"/>
    </source>
</evidence>
<evidence type="ECO:0000256" key="3">
    <source>
        <dbReference type="ARBA" id="ARBA00022989"/>
    </source>
</evidence>
<dbReference type="Gene3D" id="1.20.1250.20">
    <property type="entry name" value="MFS general substrate transporter like domains"/>
    <property type="match status" value="2"/>
</dbReference>
<feature type="transmembrane region" description="Helical" evidence="6">
    <location>
        <begin position="185"/>
        <end position="205"/>
    </location>
</feature>
<keyword evidence="4 6" id="KW-0472">Membrane</keyword>
<gene>
    <name evidence="8" type="ORF">METZ01_LOCUS45020</name>
</gene>
<accession>A0A381RK21</accession>